<evidence type="ECO:0000313" key="3">
    <source>
        <dbReference type="Proteomes" id="UP000224634"/>
    </source>
</evidence>
<dbReference type="SUPFAM" id="SSF53474">
    <property type="entry name" value="alpha/beta-Hydrolases"/>
    <property type="match status" value="1"/>
</dbReference>
<feature type="domain" description="AB hydrolase-1" evidence="1">
    <location>
        <begin position="51"/>
        <end position="340"/>
    </location>
</feature>
<keyword evidence="3" id="KW-1185">Reference proteome</keyword>
<name>A0A2B7X265_POLH7</name>
<dbReference type="Pfam" id="PF12697">
    <property type="entry name" value="Abhydrolase_6"/>
    <property type="match status" value="1"/>
</dbReference>
<evidence type="ECO:0000259" key="1">
    <source>
        <dbReference type="Pfam" id="PF12697"/>
    </source>
</evidence>
<dbReference type="STRING" id="1447883.A0A2B7X265"/>
<reference evidence="2 3" key="1">
    <citation type="submission" date="2017-10" db="EMBL/GenBank/DDBJ databases">
        <title>Comparative genomics in systemic dimorphic fungi from Ajellomycetaceae.</title>
        <authorList>
            <person name="Munoz J.F."/>
            <person name="Mcewen J.G."/>
            <person name="Clay O.K."/>
            <person name="Cuomo C.A."/>
        </authorList>
    </citation>
    <scope>NUCLEOTIDE SEQUENCE [LARGE SCALE GENOMIC DNA]</scope>
    <source>
        <strain evidence="2 3">UAMH7299</strain>
    </source>
</reference>
<dbReference type="InterPro" id="IPR029058">
    <property type="entry name" value="AB_hydrolase_fold"/>
</dbReference>
<accession>A0A2B7X265</accession>
<sequence length="353" mass="38270">METMSIPSTLADQGLSTFEVSTECGSTVRGYGRGLTVSNQGSGGNTGKPILVLLHGYPQTWRHVRLSAPSLFETLDPAHKQVIKLLPNDTPLFVPDIPGYGASSPSKTAHDKSTIGRAILSALSTTTPSTTPQPIVLIGHDRGARISHRLAVDAAEYASTFPLLGTVLMDIVPTVVQWGGMTRSTEAAGFFHWPFLANVELACAMIAAYGGDKFVRDMFARWTSMHHRPGIERLKADGALEIYAHAFSLESVTRAACLDYQAGAQVDVEMQKGDQENGRKVGVPVLVLHCPGIGKRFDMRGSWRDWIETGKGEKELLSVVELEGEVGHFVAEEDPEGTVKALKVWLGTWGIEF</sequence>
<dbReference type="OrthoDB" id="284184at2759"/>
<proteinExistence type="predicted"/>
<dbReference type="PANTHER" id="PTHR43329">
    <property type="entry name" value="EPOXIDE HYDROLASE"/>
    <property type="match status" value="1"/>
</dbReference>
<dbReference type="AlphaFoldDB" id="A0A2B7X265"/>
<dbReference type="Proteomes" id="UP000224634">
    <property type="component" value="Unassembled WGS sequence"/>
</dbReference>
<dbReference type="EMBL" id="PDNA01000214">
    <property type="protein sequence ID" value="PGH03136.1"/>
    <property type="molecule type" value="Genomic_DNA"/>
</dbReference>
<dbReference type="Gene3D" id="3.40.50.1820">
    <property type="entry name" value="alpha/beta hydrolase"/>
    <property type="match status" value="1"/>
</dbReference>
<evidence type="ECO:0000313" key="2">
    <source>
        <dbReference type="EMBL" id="PGH03136.1"/>
    </source>
</evidence>
<gene>
    <name evidence="2" type="ORF">AJ80_08731</name>
</gene>
<comment type="caution">
    <text evidence="2">The sequence shown here is derived from an EMBL/GenBank/DDBJ whole genome shotgun (WGS) entry which is preliminary data.</text>
</comment>
<dbReference type="InterPro" id="IPR000073">
    <property type="entry name" value="AB_hydrolase_1"/>
</dbReference>
<protein>
    <recommendedName>
        <fullName evidence="1">AB hydrolase-1 domain-containing protein</fullName>
    </recommendedName>
</protein>
<organism evidence="2 3">
    <name type="scientific">Polytolypa hystricis (strain UAMH7299)</name>
    <dbReference type="NCBI Taxonomy" id="1447883"/>
    <lineage>
        <taxon>Eukaryota</taxon>
        <taxon>Fungi</taxon>
        <taxon>Dikarya</taxon>
        <taxon>Ascomycota</taxon>
        <taxon>Pezizomycotina</taxon>
        <taxon>Eurotiomycetes</taxon>
        <taxon>Eurotiomycetidae</taxon>
        <taxon>Onygenales</taxon>
        <taxon>Onygenales incertae sedis</taxon>
        <taxon>Polytolypa</taxon>
    </lineage>
</organism>